<sequence length="185" mass="19965">MDAERLVAIGRRALAECRVAFDIVAEAWQAQALAQAIGGRLAVSGPLELRGEARGLSEASGRAGILAEPAALRFGGPRAMQLTEVGNPWRSLDALGALLGEVGIALVGVACATDEEGLYWQCIEAIDAADESSDHVRVMLHRLTLCERDRERRRDCERRWEAGEVFGRESTARSPDAAEWTASPP</sequence>
<gene>
    <name evidence="1" type="ORF">SCWH03_41070</name>
</gene>
<dbReference type="AlphaFoldDB" id="A0A6A0B215"/>
<reference evidence="1 2" key="1">
    <citation type="submission" date="2020-02" db="EMBL/GenBank/DDBJ databases">
        <title>Whole Genome Shotgun Sequence of Streptomyces sp. strain CWH03.</title>
        <authorList>
            <person name="Dohra H."/>
            <person name="Kodani S."/>
            <person name="Yamamura H."/>
        </authorList>
    </citation>
    <scope>NUCLEOTIDE SEQUENCE [LARGE SCALE GENOMIC DNA]</scope>
    <source>
        <strain evidence="1 2">CWH03</strain>
    </source>
</reference>
<dbReference type="Pfam" id="PF19594">
    <property type="entry name" value="DUF6099"/>
    <property type="match status" value="1"/>
</dbReference>
<dbReference type="RefSeq" id="WP_254076869.1">
    <property type="nucleotide sequence ID" value="NZ_BLLG01000012.1"/>
</dbReference>
<dbReference type="EMBL" id="BLLG01000012">
    <property type="protein sequence ID" value="GFH37867.1"/>
    <property type="molecule type" value="Genomic_DNA"/>
</dbReference>
<organism evidence="1 2">
    <name type="scientific">Streptomyces pacificus</name>
    <dbReference type="NCBI Taxonomy" id="2705029"/>
    <lineage>
        <taxon>Bacteria</taxon>
        <taxon>Bacillati</taxon>
        <taxon>Actinomycetota</taxon>
        <taxon>Actinomycetes</taxon>
        <taxon>Kitasatosporales</taxon>
        <taxon>Streptomycetaceae</taxon>
        <taxon>Streptomyces</taxon>
    </lineage>
</organism>
<accession>A0A6A0B215</accession>
<dbReference type="Proteomes" id="UP000484988">
    <property type="component" value="Unassembled WGS sequence"/>
</dbReference>
<name>A0A6A0B215_9ACTN</name>
<comment type="caution">
    <text evidence="1">The sequence shown here is derived from an EMBL/GenBank/DDBJ whole genome shotgun (WGS) entry which is preliminary data.</text>
</comment>
<dbReference type="InterPro" id="IPR046081">
    <property type="entry name" value="DUF6099"/>
</dbReference>
<evidence type="ECO:0000313" key="2">
    <source>
        <dbReference type="Proteomes" id="UP000484988"/>
    </source>
</evidence>
<proteinExistence type="predicted"/>
<protein>
    <submittedName>
        <fullName evidence="1">Uncharacterized protein</fullName>
    </submittedName>
</protein>
<evidence type="ECO:0000313" key="1">
    <source>
        <dbReference type="EMBL" id="GFH37867.1"/>
    </source>
</evidence>
<keyword evidence="2" id="KW-1185">Reference proteome</keyword>